<feature type="region of interest" description="Disordered" evidence="6">
    <location>
        <begin position="32"/>
        <end position="60"/>
    </location>
</feature>
<accession>A0A423VPH6</accession>
<evidence type="ECO:0000313" key="7">
    <source>
        <dbReference type="EMBL" id="ROV92918.1"/>
    </source>
</evidence>
<reference evidence="7 8" key="1">
    <citation type="submission" date="2015-09" db="EMBL/GenBank/DDBJ databases">
        <title>Host preference determinants of Valsa canker pathogens revealed by comparative genomics.</title>
        <authorList>
            <person name="Yin Z."/>
            <person name="Huang L."/>
        </authorList>
    </citation>
    <scope>NUCLEOTIDE SEQUENCE [LARGE SCALE GENOMIC DNA]</scope>
    <source>
        <strain evidence="7 8">YSFL</strain>
    </source>
</reference>
<gene>
    <name evidence="7" type="ORF">VSDG_06322</name>
</gene>
<dbReference type="OrthoDB" id="5423818at2759"/>
<evidence type="ECO:0000256" key="6">
    <source>
        <dbReference type="SAM" id="MobiDB-lite"/>
    </source>
</evidence>
<dbReference type="PANTHER" id="PTHR47660:SF3">
    <property type="entry name" value="FINGER DOMAIN PROTEIN, PUTATIVE (AFU_ORTHOLOGUE AFUA_4G03310)-RELATED"/>
    <property type="match status" value="1"/>
</dbReference>
<evidence type="ECO:0000256" key="4">
    <source>
        <dbReference type="ARBA" id="ARBA00023163"/>
    </source>
</evidence>
<keyword evidence="5" id="KW-0539">Nucleus</keyword>
<feature type="region of interest" description="Disordered" evidence="6">
    <location>
        <begin position="156"/>
        <end position="175"/>
    </location>
</feature>
<keyword evidence="1" id="KW-0479">Metal-binding</keyword>
<evidence type="ECO:0000313" key="8">
    <source>
        <dbReference type="Proteomes" id="UP000284375"/>
    </source>
</evidence>
<dbReference type="AlphaFoldDB" id="A0A423VPH6"/>
<evidence type="ECO:0000256" key="1">
    <source>
        <dbReference type="ARBA" id="ARBA00022723"/>
    </source>
</evidence>
<keyword evidence="8" id="KW-1185">Reference proteome</keyword>
<evidence type="ECO:0000256" key="5">
    <source>
        <dbReference type="ARBA" id="ARBA00023242"/>
    </source>
</evidence>
<organism evidence="7 8">
    <name type="scientific">Cytospora chrysosperma</name>
    <name type="common">Cytospora canker fungus</name>
    <name type="synonym">Sphaeria chrysosperma</name>
    <dbReference type="NCBI Taxonomy" id="252740"/>
    <lineage>
        <taxon>Eukaryota</taxon>
        <taxon>Fungi</taxon>
        <taxon>Dikarya</taxon>
        <taxon>Ascomycota</taxon>
        <taxon>Pezizomycotina</taxon>
        <taxon>Sordariomycetes</taxon>
        <taxon>Sordariomycetidae</taxon>
        <taxon>Diaporthales</taxon>
        <taxon>Cytosporaceae</taxon>
        <taxon>Cytospora</taxon>
    </lineage>
</organism>
<evidence type="ECO:0000256" key="2">
    <source>
        <dbReference type="ARBA" id="ARBA00022833"/>
    </source>
</evidence>
<protein>
    <recommendedName>
        <fullName evidence="9">Transcription factor domain-containing protein</fullName>
    </recommendedName>
</protein>
<evidence type="ECO:0008006" key="9">
    <source>
        <dbReference type="Google" id="ProtNLM"/>
    </source>
</evidence>
<dbReference type="Proteomes" id="UP000284375">
    <property type="component" value="Unassembled WGS sequence"/>
</dbReference>
<dbReference type="GO" id="GO:0046872">
    <property type="term" value="F:metal ion binding"/>
    <property type="evidence" value="ECO:0007669"/>
    <property type="project" value="UniProtKB-KW"/>
</dbReference>
<proteinExistence type="predicted"/>
<keyword evidence="2" id="KW-0862">Zinc</keyword>
<dbReference type="EMBL" id="LJZO01000035">
    <property type="protein sequence ID" value="ROV92918.1"/>
    <property type="molecule type" value="Genomic_DNA"/>
</dbReference>
<dbReference type="PANTHER" id="PTHR47660">
    <property type="entry name" value="TRANSCRIPTION FACTOR WITH C2H2 AND ZN(2)-CYS(6) DNA BINDING DOMAIN (EUROFUNG)-RELATED-RELATED"/>
    <property type="match status" value="1"/>
</dbReference>
<comment type="caution">
    <text evidence="7">The sequence shown here is derived from an EMBL/GenBank/DDBJ whole genome shotgun (WGS) entry which is preliminary data.</text>
</comment>
<evidence type="ECO:0000256" key="3">
    <source>
        <dbReference type="ARBA" id="ARBA00023015"/>
    </source>
</evidence>
<name>A0A423VPH6_CYTCH</name>
<dbReference type="STRING" id="252740.A0A423VPH6"/>
<sequence length="467" mass="51416">MNASDVPSVLRCGRCNKPFDKAKGTECFYPSSTPRATSSGAQQQQQQHCGGDAQAGRQNMTPTSVLDRGAAAAVDSIHQEASNGSNNLLFDGVLALPDQDLAQFGGDFLRWDDADMAALPDFLNAQMNGPYLSPDSPGLFRQPVPSAFQTQHGLATPESSIPVTPSIPNSPSSTVRSLVRRPNMQRGAQRIASLILHVLKSYPLTMLRHNTLPPFVHPCLLSLDIESAHIEPLTNCISLVHMISADVRGSRNLFWKNVRMECERLAAEYQSLSRWGLLAAIQALSIYVLIRLSEGETEHNNLDLLLVTAQQLTRSEVTCHTQCTLCNNGMETSWHEWIFRESRRRLAVVYRVVNMLIYFEPGALCDLPSDLILAPLPARRQLWEAGDEFAWKTEGQKEPGIQVSFGLARDGEIVNIDEARLSCSDSWLSQQSWDAGTSSRSTASWEDWCSGMDGFGGLVMLAASLIT</sequence>
<keyword evidence="3" id="KW-0805">Transcription regulation</keyword>
<feature type="compositionally biased region" description="Low complexity" evidence="6">
    <location>
        <begin position="40"/>
        <end position="56"/>
    </location>
</feature>
<keyword evidence="4" id="KW-0804">Transcription</keyword>